<evidence type="ECO:0000259" key="5">
    <source>
        <dbReference type="PROSITE" id="PS51898"/>
    </source>
</evidence>
<dbReference type="InterPro" id="IPR004107">
    <property type="entry name" value="Integrase_SAM-like_N"/>
</dbReference>
<dbReference type="AlphaFoldDB" id="A0A7T3G1D4"/>
<dbReference type="Pfam" id="PF00589">
    <property type="entry name" value="Phage_integrase"/>
    <property type="match status" value="1"/>
</dbReference>
<dbReference type="InterPro" id="IPR050090">
    <property type="entry name" value="Tyrosine_recombinase_XerCD"/>
</dbReference>
<dbReference type="Gene3D" id="1.10.443.10">
    <property type="entry name" value="Intergrase catalytic core"/>
    <property type="match status" value="1"/>
</dbReference>
<evidence type="ECO:0000256" key="4">
    <source>
        <dbReference type="PROSITE-ProRule" id="PRU01248"/>
    </source>
</evidence>
<dbReference type="PROSITE" id="PS51898">
    <property type="entry name" value="TYR_RECOMBINASE"/>
    <property type="match status" value="1"/>
</dbReference>
<keyword evidence="2 4" id="KW-0238">DNA-binding</keyword>
<dbReference type="InterPro" id="IPR002104">
    <property type="entry name" value="Integrase_catalytic"/>
</dbReference>
<organism evidence="7 8">
    <name type="scientific">Halosimplex litoreum</name>
    <dbReference type="NCBI Taxonomy" id="1198301"/>
    <lineage>
        <taxon>Archaea</taxon>
        <taxon>Methanobacteriati</taxon>
        <taxon>Methanobacteriota</taxon>
        <taxon>Stenosarchaea group</taxon>
        <taxon>Halobacteria</taxon>
        <taxon>Halobacteriales</taxon>
        <taxon>Haloarculaceae</taxon>
        <taxon>Halosimplex</taxon>
    </lineage>
</organism>
<feature type="domain" description="Core-binding (CB)" evidence="6">
    <location>
        <begin position="1"/>
        <end position="84"/>
    </location>
</feature>
<dbReference type="GO" id="GO:0006310">
    <property type="term" value="P:DNA recombination"/>
    <property type="evidence" value="ECO:0007669"/>
    <property type="project" value="UniProtKB-KW"/>
</dbReference>
<gene>
    <name evidence="7" type="ORF">I7X12_07865</name>
</gene>
<dbReference type="Proteomes" id="UP000595001">
    <property type="component" value="Chromosome"/>
</dbReference>
<proteinExistence type="predicted"/>
<dbReference type="RefSeq" id="WP_198063286.1">
    <property type="nucleotide sequence ID" value="NZ_CP065856.1"/>
</dbReference>
<protein>
    <submittedName>
        <fullName evidence="7">Site-specific integrase</fullName>
    </submittedName>
</protein>
<dbReference type="PANTHER" id="PTHR30349:SF41">
    <property type="entry name" value="INTEGRASE_RECOMBINASE PROTEIN MJ0367-RELATED"/>
    <property type="match status" value="1"/>
</dbReference>
<keyword evidence="3" id="KW-0233">DNA recombination</keyword>
<dbReference type="GeneID" id="60588400"/>
<dbReference type="InterPro" id="IPR044068">
    <property type="entry name" value="CB"/>
</dbReference>
<dbReference type="InterPro" id="IPR010998">
    <property type="entry name" value="Integrase_recombinase_N"/>
</dbReference>
<feature type="domain" description="Tyr recombinase" evidence="5">
    <location>
        <begin position="117"/>
        <end position="316"/>
    </location>
</feature>
<sequence>MSSKGLIEYEQKRLPSYTGRTHDNRAQVLNNWLTFIEEKDLDPDEVSKDDVAVWLRWLRDERGHAHSTIAQNLMELKSVYNWIVAEGLGESACEGIQKKLDYPWLNSAPEKVKNSAEGVTYVDKEDYQLLLNECESMRERVVIQSLAELGIRRSELSSLKIDSFDFDNNSVIIKTAKRYDEDGNKLLLPGFYSTTYGLKVKKWIAGEREGWVAGINSGSEYLVTGHKIPAIREGEVTEIVRDVADRAGIQAYHDDAMGRDWATVTPHALRHSYGVWRAKEGMPLSQLSRLMRHADIQTTYDYYLRFANEDLKDAYDEHYPF</sequence>
<dbReference type="EMBL" id="CP065856">
    <property type="protein sequence ID" value="QPV64517.1"/>
    <property type="molecule type" value="Genomic_DNA"/>
</dbReference>
<evidence type="ECO:0000313" key="8">
    <source>
        <dbReference type="Proteomes" id="UP000595001"/>
    </source>
</evidence>
<dbReference type="SUPFAM" id="SSF56349">
    <property type="entry name" value="DNA breaking-rejoining enzymes"/>
    <property type="match status" value="1"/>
</dbReference>
<keyword evidence="8" id="KW-1185">Reference proteome</keyword>
<dbReference type="Pfam" id="PF13495">
    <property type="entry name" value="Phage_int_SAM_4"/>
    <property type="match status" value="1"/>
</dbReference>
<dbReference type="OrthoDB" id="142231at2157"/>
<dbReference type="InterPro" id="IPR011010">
    <property type="entry name" value="DNA_brk_join_enz"/>
</dbReference>
<name>A0A7T3G1D4_9EURY</name>
<dbReference type="GO" id="GO:0003677">
    <property type="term" value="F:DNA binding"/>
    <property type="evidence" value="ECO:0007669"/>
    <property type="project" value="UniProtKB-UniRule"/>
</dbReference>
<reference evidence="7 8" key="1">
    <citation type="submission" date="2020-12" db="EMBL/GenBank/DDBJ databases">
        <title>Halosimplex halophilum sp. nov. and Halosimplex salinum sp. nov., two new members of the genus Halosimplex.</title>
        <authorList>
            <person name="Cui H.L."/>
        </authorList>
    </citation>
    <scope>NUCLEOTIDE SEQUENCE [LARGE SCALE GENOMIC DNA]</scope>
    <source>
        <strain evidence="7 8">YGH94</strain>
    </source>
</reference>
<dbReference type="CDD" id="cd00397">
    <property type="entry name" value="DNA_BRE_C"/>
    <property type="match status" value="1"/>
</dbReference>
<accession>A0A7T3G1D4</accession>
<dbReference type="GO" id="GO:0015074">
    <property type="term" value="P:DNA integration"/>
    <property type="evidence" value="ECO:0007669"/>
    <property type="project" value="UniProtKB-KW"/>
</dbReference>
<evidence type="ECO:0000313" key="7">
    <source>
        <dbReference type="EMBL" id="QPV64517.1"/>
    </source>
</evidence>
<evidence type="ECO:0000256" key="2">
    <source>
        <dbReference type="ARBA" id="ARBA00023125"/>
    </source>
</evidence>
<dbReference type="KEGG" id="hlt:I7X12_07865"/>
<dbReference type="PROSITE" id="PS51900">
    <property type="entry name" value="CB"/>
    <property type="match status" value="1"/>
</dbReference>
<dbReference type="Gene3D" id="1.10.150.130">
    <property type="match status" value="1"/>
</dbReference>
<dbReference type="InterPro" id="IPR013762">
    <property type="entry name" value="Integrase-like_cat_sf"/>
</dbReference>
<keyword evidence="1" id="KW-0229">DNA integration</keyword>
<evidence type="ECO:0000256" key="1">
    <source>
        <dbReference type="ARBA" id="ARBA00022908"/>
    </source>
</evidence>
<evidence type="ECO:0000259" key="6">
    <source>
        <dbReference type="PROSITE" id="PS51900"/>
    </source>
</evidence>
<dbReference type="PANTHER" id="PTHR30349">
    <property type="entry name" value="PHAGE INTEGRASE-RELATED"/>
    <property type="match status" value="1"/>
</dbReference>
<evidence type="ECO:0000256" key="3">
    <source>
        <dbReference type="ARBA" id="ARBA00023172"/>
    </source>
</evidence>